<name>I0KES8_9BACT</name>
<sequence length="91" mass="10093">MAFIQYANREGNSSTNEITPMTFDDLFPNLAAWAELGYELHINHPQSKALIQGVVDGSPVYQSPPDTRDLQQALTLADAALGEWLDENEDD</sequence>
<gene>
    <name evidence="1" type="ORF">FAES_4632</name>
</gene>
<protein>
    <submittedName>
        <fullName evidence="1">Uncharacterized protein</fullName>
    </submittedName>
</protein>
<dbReference type="EMBL" id="HE796683">
    <property type="protein sequence ID" value="CCH02631.1"/>
    <property type="molecule type" value="Genomic_DNA"/>
</dbReference>
<reference evidence="1 2" key="1">
    <citation type="journal article" date="2012" name="J. Bacteriol.">
        <title>Genome Sequence of Fibrella aestuarina BUZ 2T, a Filamentous Marine Bacterium.</title>
        <authorList>
            <person name="Filippini M."/>
            <person name="Qi W."/>
            <person name="Blom J."/>
            <person name="Goesmann A."/>
            <person name="Smits T.H."/>
            <person name="Bagheri H.C."/>
        </authorList>
    </citation>
    <scope>NUCLEOTIDE SEQUENCE [LARGE SCALE GENOMIC DNA]</scope>
    <source>
        <strain evidence="2">BUZ 2T</strain>
    </source>
</reference>
<dbReference type="AlphaFoldDB" id="I0KES8"/>
<dbReference type="STRING" id="1166018.FAES_4632"/>
<keyword evidence="2" id="KW-1185">Reference proteome</keyword>
<evidence type="ECO:0000313" key="1">
    <source>
        <dbReference type="EMBL" id="CCH02631.1"/>
    </source>
</evidence>
<dbReference type="HOGENOM" id="CLU_2422581_0_0_10"/>
<organism evidence="1 2">
    <name type="scientific">Fibrella aestuarina BUZ 2</name>
    <dbReference type="NCBI Taxonomy" id="1166018"/>
    <lineage>
        <taxon>Bacteria</taxon>
        <taxon>Pseudomonadati</taxon>
        <taxon>Bacteroidota</taxon>
        <taxon>Cytophagia</taxon>
        <taxon>Cytophagales</taxon>
        <taxon>Spirosomataceae</taxon>
        <taxon>Fibrella</taxon>
    </lineage>
</organism>
<proteinExistence type="predicted"/>
<accession>I0KES8</accession>
<dbReference type="Proteomes" id="UP000011058">
    <property type="component" value="Chromosome"/>
</dbReference>
<evidence type="ECO:0000313" key="2">
    <source>
        <dbReference type="Proteomes" id="UP000011058"/>
    </source>
</evidence>
<dbReference type="KEGG" id="fae:FAES_4632"/>